<dbReference type="EMBL" id="JACAGC010000020">
    <property type="protein sequence ID" value="KAF6298883.1"/>
    <property type="molecule type" value="Genomic_DNA"/>
</dbReference>
<comment type="subcellular location">
    <subcellularLocation>
        <location evidence="1">Cell membrane</location>
        <topology evidence="1">Multi-pass membrane protein</topology>
    </subcellularLocation>
</comment>
<keyword evidence="5 6" id="KW-0472">Membrane</keyword>
<dbReference type="SMART" id="SM01089">
    <property type="entry name" value="Connexin_CCC"/>
    <property type="match status" value="1"/>
</dbReference>
<feature type="transmembrane region" description="Helical" evidence="6">
    <location>
        <begin position="14"/>
        <end position="35"/>
    </location>
</feature>
<evidence type="ECO:0000313" key="10">
    <source>
        <dbReference type="Proteomes" id="UP000585614"/>
    </source>
</evidence>
<evidence type="ECO:0000256" key="2">
    <source>
        <dbReference type="ARBA" id="ARBA00022475"/>
    </source>
</evidence>
<protein>
    <submittedName>
        <fullName evidence="9">Uncharacterized protein</fullName>
    </submittedName>
</protein>
<evidence type="ECO:0000256" key="4">
    <source>
        <dbReference type="ARBA" id="ARBA00022989"/>
    </source>
</evidence>
<dbReference type="InterPro" id="IPR000500">
    <property type="entry name" value="Connexin"/>
</dbReference>
<name>A0A7J7TET8_RHIFE</name>
<dbReference type="GO" id="GO:0051536">
    <property type="term" value="F:iron-sulfur cluster binding"/>
    <property type="evidence" value="ECO:0007669"/>
    <property type="project" value="InterPro"/>
</dbReference>
<feature type="domain" description="Connexin N-terminal" evidence="7">
    <location>
        <begin position="33"/>
        <end position="66"/>
    </location>
</feature>
<dbReference type="SMART" id="SM00037">
    <property type="entry name" value="CNX"/>
    <property type="match status" value="1"/>
</dbReference>
<evidence type="ECO:0000256" key="5">
    <source>
        <dbReference type="ARBA" id="ARBA00023136"/>
    </source>
</evidence>
<reference evidence="9 10" key="1">
    <citation type="journal article" date="2020" name="Nature">
        <title>Six reference-quality genomes reveal evolution of bat adaptations.</title>
        <authorList>
            <person name="Jebb D."/>
            <person name="Huang Z."/>
            <person name="Pippel M."/>
            <person name="Hughes G.M."/>
            <person name="Lavrichenko K."/>
            <person name="Devanna P."/>
            <person name="Winkler S."/>
            <person name="Jermiin L.S."/>
            <person name="Skirmuntt E.C."/>
            <person name="Katzourakis A."/>
            <person name="Burkitt-Gray L."/>
            <person name="Ray D.A."/>
            <person name="Sullivan K.A.M."/>
            <person name="Roscito J.G."/>
            <person name="Kirilenko B.M."/>
            <person name="Davalos L.M."/>
            <person name="Corthals A.P."/>
            <person name="Power M.L."/>
            <person name="Jones G."/>
            <person name="Ransome R.D."/>
            <person name="Dechmann D.K.N."/>
            <person name="Locatelli A.G."/>
            <person name="Puechmaille S.J."/>
            <person name="Fedrigo O."/>
            <person name="Jarvis E.D."/>
            <person name="Hiller M."/>
            <person name="Vernes S.C."/>
            <person name="Myers E.W."/>
            <person name="Teeling E.C."/>
        </authorList>
    </citation>
    <scope>NUCLEOTIDE SEQUENCE [LARGE SCALE GENOMIC DNA]</scope>
    <source>
        <strain evidence="9">MRhiFer1</strain>
        <tissue evidence="9">Lung</tissue>
    </source>
</reference>
<dbReference type="InterPro" id="IPR019570">
    <property type="entry name" value="Connexin_CCC"/>
</dbReference>
<evidence type="ECO:0000313" key="9">
    <source>
        <dbReference type="EMBL" id="KAF6298883.1"/>
    </source>
</evidence>
<evidence type="ECO:0000259" key="8">
    <source>
        <dbReference type="SMART" id="SM01089"/>
    </source>
</evidence>
<evidence type="ECO:0000256" key="3">
    <source>
        <dbReference type="ARBA" id="ARBA00022692"/>
    </source>
</evidence>
<feature type="domain" description="Connexin cysteine-rich" evidence="8">
    <location>
        <begin position="18"/>
        <end position="98"/>
    </location>
</feature>
<dbReference type="GO" id="GO:0005243">
    <property type="term" value="F:gap junction channel activity"/>
    <property type="evidence" value="ECO:0007669"/>
    <property type="project" value="TreeGrafter"/>
</dbReference>
<keyword evidence="2" id="KW-1003">Cell membrane</keyword>
<accession>A0A7J7TET8</accession>
<keyword evidence="3 6" id="KW-0812">Transmembrane</keyword>
<dbReference type="InterPro" id="IPR013092">
    <property type="entry name" value="Connexin_N"/>
</dbReference>
<keyword evidence="4 6" id="KW-1133">Transmembrane helix</keyword>
<comment type="caution">
    <text evidence="9">The sequence shown here is derived from an EMBL/GenBank/DDBJ whole genome shotgun (WGS) entry which is preliminary data.</text>
</comment>
<dbReference type="PANTHER" id="PTHR11984:SF50">
    <property type="entry name" value="GAP JUNCTION DELTA-2 PROTEIN-LIKE"/>
    <property type="match status" value="1"/>
</dbReference>
<dbReference type="Proteomes" id="UP000585614">
    <property type="component" value="Unassembled WGS sequence"/>
</dbReference>
<dbReference type="PRINTS" id="PR00206">
    <property type="entry name" value="CONNEXIN"/>
</dbReference>
<dbReference type="GO" id="GO:0007267">
    <property type="term" value="P:cell-cell signaling"/>
    <property type="evidence" value="ECO:0007669"/>
    <property type="project" value="TreeGrafter"/>
</dbReference>
<dbReference type="Pfam" id="PF00029">
    <property type="entry name" value="Connexin"/>
    <property type="match status" value="1"/>
</dbReference>
<proteinExistence type="predicted"/>
<dbReference type="Gene3D" id="1.20.1440.80">
    <property type="entry name" value="Gap junction channel protein cysteine-rich domain"/>
    <property type="match status" value="2"/>
</dbReference>
<dbReference type="SUPFAM" id="SSF54292">
    <property type="entry name" value="2Fe-2S ferredoxin-like"/>
    <property type="match status" value="1"/>
</dbReference>
<gene>
    <name evidence="9" type="ORF">mRhiFer1_008930</name>
</gene>
<organism evidence="9 10">
    <name type="scientific">Rhinolophus ferrumequinum</name>
    <name type="common">Greater horseshoe bat</name>
    <dbReference type="NCBI Taxonomy" id="59479"/>
    <lineage>
        <taxon>Eukaryota</taxon>
        <taxon>Metazoa</taxon>
        <taxon>Chordata</taxon>
        <taxon>Craniata</taxon>
        <taxon>Vertebrata</taxon>
        <taxon>Euteleostomi</taxon>
        <taxon>Mammalia</taxon>
        <taxon>Eutheria</taxon>
        <taxon>Laurasiatheria</taxon>
        <taxon>Chiroptera</taxon>
        <taxon>Yinpterochiroptera</taxon>
        <taxon>Rhinolophoidea</taxon>
        <taxon>Rhinolophidae</taxon>
        <taxon>Rhinolophinae</taxon>
        <taxon>Rhinolophus</taxon>
    </lineage>
</organism>
<dbReference type="InterPro" id="IPR036010">
    <property type="entry name" value="2Fe-2S_ferredoxin-like_sf"/>
</dbReference>
<evidence type="ECO:0000256" key="1">
    <source>
        <dbReference type="ARBA" id="ARBA00004651"/>
    </source>
</evidence>
<evidence type="ECO:0000259" key="7">
    <source>
        <dbReference type="SMART" id="SM00037"/>
    </source>
</evidence>
<sequence length="146" mass="16481">MVQVQNHSTVVGKVWLTVLLGFRILLVTLVGDTVYGDEQSKFTCNTLQFGCINVCYNHFSPVTDYFVSRATEKMIFLNFTFGVGAGYSLLNLMELHYLGWVFTCRAFFAACASCCHFWPRPARSPLLSSDEDRSGLQVSSCWQVPR</sequence>
<dbReference type="GO" id="GO:0005922">
    <property type="term" value="C:connexin complex"/>
    <property type="evidence" value="ECO:0007669"/>
    <property type="project" value="InterPro"/>
</dbReference>
<feature type="transmembrane region" description="Helical" evidence="6">
    <location>
        <begin position="75"/>
        <end position="93"/>
    </location>
</feature>
<evidence type="ECO:0000256" key="6">
    <source>
        <dbReference type="SAM" id="Phobius"/>
    </source>
</evidence>
<dbReference type="AlphaFoldDB" id="A0A7J7TET8"/>
<dbReference type="InterPro" id="IPR038359">
    <property type="entry name" value="Connexin_N_sf"/>
</dbReference>
<dbReference type="PANTHER" id="PTHR11984">
    <property type="entry name" value="CONNEXIN"/>
    <property type="match status" value="1"/>
</dbReference>